<evidence type="ECO:0000256" key="2">
    <source>
        <dbReference type="ARBA" id="ARBA00022694"/>
    </source>
</evidence>
<evidence type="ECO:0000256" key="6">
    <source>
        <dbReference type="PIRSR" id="PIRSR017250-50"/>
    </source>
</evidence>
<dbReference type="GO" id="GO:0000214">
    <property type="term" value="C:tRNA-intron endonuclease complex"/>
    <property type="evidence" value="ECO:0007669"/>
    <property type="project" value="UniProtKB-UniRule"/>
</dbReference>
<organism evidence="9 10">
    <name type="scientific">Ustilaginoidea virens</name>
    <name type="common">Rice false smut fungus</name>
    <name type="synonym">Villosiclava virens</name>
    <dbReference type="NCBI Taxonomy" id="1159556"/>
    <lineage>
        <taxon>Eukaryota</taxon>
        <taxon>Fungi</taxon>
        <taxon>Dikarya</taxon>
        <taxon>Ascomycota</taxon>
        <taxon>Pezizomycotina</taxon>
        <taxon>Sordariomycetes</taxon>
        <taxon>Hypocreomycetidae</taxon>
        <taxon>Hypocreales</taxon>
        <taxon>Clavicipitaceae</taxon>
        <taxon>Ustilaginoidea</taxon>
    </lineage>
</organism>
<dbReference type="PANTHER" id="PTHR13070:SF0">
    <property type="entry name" value="TRNA-SPLICING ENDONUCLEASE SUBUNIT SEN34"/>
    <property type="match status" value="1"/>
</dbReference>
<feature type="domain" description="tRNA intron endonuclease catalytic" evidence="7">
    <location>
        <begin position="196"/>
        <end position="268"/>
    </location>
</feature>
<dbReference type="GO" id="GO:0000379">
    <property type="term" value="P:tRNA-type intron splice site recognition and cleavage"/>
    <property type="evidence" value="ECO:0007669"/>
    <property type="project" value="UniProtKB-UniRule"/>
</dbReference>
<comment type="similarity">
    <text evidence="1 5">Belongs to the tRNA-intron endonuclease family.</text>
</comment>
<feature type="domain" description="TSEN34 N-terminal" evidence="8">
    <location>
        <begin position="15"/>
        <end position="84"/>
    </location>
</feature>
<dbReference type="FunFam" id="3.40.1350.10:FF:000008">
    <property type="entry name" value="tRNA-splicing endonuclease subunit Sen34"/>
    <property type="match status" value="1"/>
</dbReference>
<dbReference type="EMBL" id="BBTG02000016">
    <property type="protein sequence ID" value="GAO17753.1"/>
    <property type="molecule type" value="Genomic_DNA"/>
</dbReference>
<dbReference type="GO" id="GO:0003676">
    <property type="term" value="F:nucleic acid binding"/>
    <property type="evidence" value="ECO:0007669"/>
    <property type="project" value="InterPro"/>
</dbReference>
<dbReference type="Pfam" id="PF26577">
    <property type="entry name" value="TSEN34_N"/>
    <property type="match status" value="1"/>
</dbReference>
<dbReference type="CDD" id="cd22363">
    <property type="entry name" value="tRNA-intron_lyase_C"/>
    <property type="match status" value="1"/>
</dbReference>
<dbReference type="PANTHER" id="PTHR13070">
    <property type="entry name" value="TRNA-SPLICING ENDONUCLEASE SUBUNIT SEN34-RELATED"/>
    <property type="match status" value="1"/>
</dbReference>
<feature type="active site" evidence="6">
    <location>
        <position position="224"/>
    </location>
</feature>
<evidence type="ECO:0000259" key="8">
    <source>
        <dbReference type="Pfam" id="PF26577"/>
    </source>
</evidence>
<proteinExistence type="inferred from homology"/>
<evidence type="ECO:0000256" key="1">
    <source>
        <dbReference type="ARBA" id="ARBA00008078"/>
    </source>
</evidence>
<evidence type="ECO:0000313" key="10">
    <source>
        <dbReference type="Proteomes" id="UP000054053"/>
    </source>
</evidence>
<evidence type="ECO:0000256" key="3">
    <source>
        <dbReference type="ARBA" id="ARBA00023239"/>
    </source>
</evidence>
<evidence type="ECO:0000259" key="7">
    <source>
        <dbReference type="Pfam" id="PF01974"/>
    </source>
</evidence>
<dbReference type="Pfam" id="PF01974">
    <property type="entry name" value="tRNA_int_endo"/>
    <property type="match status" value="1"/>
</dbReference>
<protein>
    <recommendedName>
        <fullName evidence="5">tRNA-splicing endonuclease subunit Sen34</fullName>
        <ecNumber evidence="5">4.6.1.16</ecNumber>
    </recommendedName>
</protein>
<dbReference type="Proteomes" id="UP000054053">
    <property type="component" value="Unassembled WGS sequence"/>
</dbReference>
<dbReference type="InterPro" id="IPR011856">
    <property type="entry name" value="tRNA_endonuc-like_dom_sf"/>
</dbReference>
<dbReference type="EC" id="4.6.1.16" evidence="5"/>
<dbReference type="Gene3D" id="3.40.1350.10">
    <property type="match status" value="1"/>
</dbReference>
<gene>
    <name evidence="9" type="ORF">UVI_02033550</name>
</gene>
<dbReference type="InterPro" id="IPR016690">
    <property type="entry name" value="TSEN34"/>
</dbReference>
<dbReference type="SUPFAM" id="SSF53032">
    <property type="entry name" value="tRNA-intron endonuclease catalytic domain-like"/>
    <property type="match status" value="1"/>
</dbReference>
<comment type="function">
    <text evidence="4">Constitutes one of the two catalytic subunit of the tRNA-splicing endonuclease complex, a complex responsible for identification and cleavage of the splice sites in pre-tRNA. It cleaves pre-tRNA at the 5'- and 3'-splice sites to release the intron. The products are an intron and two tRNA half-molecules bearing 2',3'-cyclic phosphate and 5'-OH termini. There are no conserved sequences at the splice sites, but the intron is invariably located at the same site in the gene, placing the splice sites an invariant distance from the constant structural features of the tRNA body. It probably carries the active site for 3'-splice site cleavage.</text>
</comment>
<dbReference type="GO" id="GO:0000213">
    <property type="term" value="F:tRNA-intron lyase activity"/>
    <property type="evidence" value="ECO:0007669"/>
    <property type="project" value="UniProtKB-UniRule"/>
</dbReference>
<reference evidence="10" key="1">
    <citation type="journal article" date="2016" name="Genome Announc.">
        <title>Genome sequence of Ustilaginoidea virens IPU010, a rice pathogenic fungus causing false smut.</title>
        <authorList>
            <person name="Kumagai T."/>
            <person name="Ishii T."/>
            <person name="Terai G."/>
            <person name="Umemura M."/>
            <person name="Machida M."/>
            <person name="Asai K."/>
        </authorList>
    </citation>
    <scope>NUCLEOTIDE SEQUENCE [LARGE SCALE GENOMIC DNA]</scope>
    <source>
        <strain evidence="10">IPU010</strain>
    </source>
</reference>
<dbReference type="AlphaFoldDB" id="A0A1B5L2R3"/>
<dbReference type="PIRSF" id="PIRSF017250">
    <property type="entry name" value="tRNA_splic_SEN34"/>
    <property type="match status" value="1"/>
</dbReference>
<feature type="active site" evidence="6">
    <location>
        <position position="263"/>
    </location>
</feature>
<evidence type="ECO:0000256" key="5">
    <source>
        <dbReference type="PIRNR" id="PIRNR017250"/>
    </source>
</evidence>
<feature type="active site" evidence="6">
    <location>
        <position position="232"/>
    </location>
</feature>
<comment type="caution">
    <text evidence="9">The sequence shown here is derived from an EMBL/GenBank/DDBJ whole genome shotgun (WGS) entry which is preliminary data.</text>
</comment>
<evidence type="ECO:0000313" key="9">
    <source>
        <dbReference type="EMBL" id="GAO17753.1"/>
    </source>
</evidence>
<keyword evidence="2 5" id="KW-0819">tRNA processing</keyword>
<keyword evidence="3 5" id="KW-0456">Lyase</keyword>
<sequence length="292" mass="32420">MSTARCSSEEDPDLIRIARIAGRYLIFDPDAAGSLRRHENTNGTLIGSTPQQPTQNIFLGLPVEVRPEEAIALVQENRAYIVEDLVAHETALASKVEHVRKHYMECLQRSKQAACLALSERSSAKAVKVAARHKQSKQHNLNTSRNSRINDDNHALTVLQRDHAANNAGLLAVTPVSSIPLLDLKAGITTTLDSSLKYTLCKFLKQRGYFMTPGLRFGSRYSIYPGDPLRFHAHFMANEYEWDEEIPILDIVGGGRLATAVKKAFLIGALQALYESEGTYPIQAYSIEWAAM</sequence>
<evidence type="ECO:0000256" key="4">
    <source>
        <dbReference type="ARBA" id="ARBA00059865"/>
    </source>
</evidence>
<name>A0A1B5L2R3_USTVR</name>
<dbReference type="InterPro" id="IPR059049">
    <property type="entry name" value="TSEN34_N"/>
</dbReference>
<accession>A0A1B5L2R3</accession>
<dbReference type="InterPro" id="IPR006677">
    <property type="entry name" value="tRNA_intron_Endonuc_cat-like"/>
</dbReference>
<dbReference type="InterPro" id="IPR036167">
    <property type="entry name" value="tRNA_intron_Endo_cat-like_sf"/>
</dbReference>